<comment type="caution">
    <text evidence="1">The sequence shown here is derived from an EMBL/GenBank/DDBJ whole genome shotgun (WGS) entry which is preliminary data.</text>
</comment>
<reference evidence="2" key="1">
    <citation type="journal article" date="2019" name="Int. J. Syst. Evol. Microbiol.">
        <title>The Global Catalogue of Microorganisms (GCM) 10K type strain sequencing project: providing services to taxonomists for standard genome sequencing and annotation.</title>
        <authorList>
            <consortium name="The Broad Institute Genomics Platform"/>
            <consortium name="The Broad Institute Genome Sequencing Center for Infectious Disease"/>
            <person name="Wu L."/>
            <person name="Ma J."/>
        </authorList>
    </citation>
    <scope>NUCLEOTIDE SEQUENCE [LARGE SCALE GENOMIC DNA]</scope>
    <source>
        <strain evidence="2">KCTC 22558</strain>
    </source>
</reference>
<name>A0ABQ3BSS1_9GAMM</name>
<gene>
    <name evidence="1" type="ORF">GCM10008101_06780</name>
</gene>
<sequence length="254" mass="28718">MRVVAQGKTRYLDVVPCSARRVFEDPRYKDSVAAETWQVAPRLVTDDRMRSVWVMIERAAGAPGGYFGSDWAVTFLLGALYAFDRAATDDPWEQKTQRERREWMAKMDAAVDVLESLATEGPAPAEALPFPVLRDLLRKLGVGVRGVAPNGTAYSEGSNTVDHSQLWDLSRNEWSIPEALRHYREQCHRSWIEQPLSKPRDIKAPRARFIINLSDWLVSNYGAPLQDAIATTAEVMFDDDAINVRLVRRLTTGR</sequence>
<evidence type="ECO:0000313" key="2">
    <source>
        <dbReference type="Proteomes" id="UP000643403"/>
    </source>
</evidence>
<protein>
    <submittedName>
        <fullName evidence="1">Uncharacterized protein</fullName>
    </submittedName>
</protein>
<dbReference type="EMBL" id="BMXY01000001">
    <property type="protein sequence ID" value="GGZ56020.1"/>
    <property type="molecule type" value="Genomic_DNA"/>
</dbReference>
<organism evidence="1 2">
    <name type="scientific">Cognatilysobacter xinjiangensis</name>
    <dbReference type="NCBI Taxonomy" id="546892"/>
    <lineage>
        <taxon>Bacteria</taxon>
        <taxon>Pseudomonadati</taxon>
        <taxon>Pseudomonadota</taxon>
        <taxon>Gammaproteobacteria</taxon>
        <taxon>Lysobacterales</taxon>
        <taxon>Lysobacteraceae</taxon>
        <taxon>Cognatilysobacter</taxon>
    </lineage>
</organism>
<dbReference type="Proteomes" id="UP000643403">
    <property type="component" value="Unassembled WGS sequence"/>
</dbReference>
<accession>A0ABQ3BSS1</accession>
<evidence type="ECO:0000313" key="1">
    <source>
        <dbReference type="EMBL" id="GGZ56020.1"/>
    </source>
</evidence>
<keyword evidence="2" id="KW-1185">Reference proteome</keyword>
<proteinExistence type="predicted"/>